<dbReference type="Gene3D" id="1.10.10.10">
    <property type="entry name" value="Winged helix-like DNA-binding domain superfamily/Winged helix DNA-binding domain"/>
    <property type="match status" value="1"/>
</dbReference>
<dbReference type="InterPro" id="IPR057527">
    <property type="entry name" value="HVO_A0261-like_N"/>
</dbReference>
<dbReference type="Pfam" id="PF08350">
    <property type="entry name" value="FilR1_middle"/>
    <property type="match status" value="1"/>
</dbReference>
<proteinExistence type="predicted"/>
<evidence type="ECO:0000259" key="1">
    <source>
        <dbReference type="Pfam" id="PF08350"/>
    </source>
</evidence>
<dbReference type="InterPro" id="IPR036390">
    <property type="entry name" value="WH_DNA-bd_sf"/>
</dbReference>
<dbReference type="EMBL" id="JBHSWU010000450">
    <property type="protein sequence ID" value="MFC6725269.1"/>
    <property type="molecule type" value="Genomic_DNA"/>
</dbReference>
<dbReference type="Pfam" id="PF25213">
    <property type="entry name" value="HVO_A0261_N"/>
    <property type="match status" value="1"/>
</dbReference>
<organism evidence="3 4">
    <name type="scientific">Halobium palmae</name>
    <dbReference type="NCBI Taxonomy" id="1776492"/>
    <lineage>
        <taxon>Archaea</taxon>
        <taxon>Methanobacteriati</taxon>
        <taxon>Methanobacteriota</taxon>
        <taxon>Stenosarchaea group</taxon>
        <taxon>Halobacteria</taxon>
        <taxon>Halobacteriales</taxon>
        <taxon>Haloferacaceae</taxon>
        <taxon>Halobium</taxon>
    </lineage>
</organism>
<evidence type="ECO:0000313" key="4">
    <source>
        <dbReference type="Proteomes" id="UP001596328"/>
    </source>
</evidence>
<protein>
    <submittedName>
        <fullName evidence="3">Helix-turn-helix transcriptional regulator</fullName>
    </submittedName>
</protein>
<dbReference type="Proteomes" id="UP001596328">
    <property type="component" value="Unassembled WGS sequence"/>
</dbReference>
<accession>A0ABD5S165</accession>
<feature type="domain" description="Methanogenesis regulatory protein FilR1 middle" evidence="1">
    <location>
        <begin position="121"/>
        <end position="252"/>
    </location>
</feature>
<keyword evidence="4" id="KW-1185">Reference proteome</keyword>
<reference evidence="3 4" key="1">
    <citation type="journal article" date="2019" name="Int. J. Syst. Evol. Microbiol.">
        <title>The Global Catalogue of Microorganisms (GCM) 10K type strain sequencing project: providing services to taxonomists for standard genome sequencing and annotation.</title>
        <authorList>
            <consortium name="The Broad Institute Genomics Platform"/>
            <consortium name="The Broad Institute Genome Sequencing Center for Infectious Disease"/>
            <person name="Wu L."/>
            <person name="Ma J."/>
        </authorList>
    </citation>
    <scope>NUCLEOTIDE SEQUENCE [LARGE SCALE GENOMIC DNA]</scope>
    <source>
        <strain evidence="3 4">NBRC 111368</strain>
    </source>
</reference>
<feature type="domain" description="HVO-A0261-like N-terminal" evidence="2">
    <location>
        <begin position="9"/>
        <end position="84"/>
    </location>
</feature>
<sequence>MTYSDPDEVMAAVARRGDVLRILGEGGAEKRDLVAELDVSRSTVDRAVRELEGTGLVERAADGYRRTLAGKIALDEYRQFADRIRGVKAGRELLAELSPDTPFDAAMLEGGEIVRPERHSPHLPVNRLSELVERAERVRAFASAVFPQQVDTYHRAIVQDGMEARLVVTRDVVDRLVAAYREQLAAALDTGRLAIRATEEALPYSLVVADTSDGTEVGQLVYAEEGGVKGFIGNDGIDAVEWAEREIARRWERGAPLPVPEDV</sequence>
<comment type="caution">
    <text evidence="3">The sequence shown here is derived from an EMBL/GenBank/DDBJ whole genome shotgun (WGS) entry which is preliminary data.</text>
</comment>
<evidence type="ECO:0000313" key="3">
    <source>
        <dbReference type="EMBL" id="MFC6725269.1"/>
    </source>
</evidence>
<dbReference type="InterPro" id="IPR013561">
    <property type="entry name" value="FilR1_middle_dom"/>
</dbReference>
<gene>
    <name evidence="3" type="ORF">ACFQE1_12995</name>
</gene>
<dbReference type="InterPro" id="IPR036388">
    <property type="entry name" value="WH-like_DNA-bd_sf"/>
</dbReference>
<dbReference type="AlphaFoldDB" id="A0ABD5S165"/>
<evidence type="ECO:0000259" key="2">
    <source>
        <dbReference type="Pfam" id="PF25213"/>
    </source>
</evidence>
<name>A0ABD5S165_9EURY</name>
<dbReference type="SUPFAM" id="SSF46785">
    <property type="entry name" value="Winged helix' DNA-binding domain"/>
    <property type="match status" value="1"/>
</dbReference>